<evidence type="ECO:0000313" key="3">
    <source>
        <dbReference type="Proteomes" id="UP001589813"/>
    </source>
</evidence>
<evidence type="ECO:0000256" key="1">
    <source>
        <dbReference type="SAM" id="SignalP"/>
    </source>
</evidence>
<dbReference type="EMBL" id="JBHLXP010000001">
    <property type="protein sequence ID" value="MFC0048001.1"/>
    <property type="molecule type" value="Genomic_DNA"/>
</dbReference>
<feature type="chain" id="PRO_5046476497" description="Copper resistance protein B" evidence="1">
    <location>
        <begin position="26"/>
        <end position="240"/>
    </location>
</feature>
<evidence type="ECO:0008006" key="4">
    <source>
        <dbReference type="Google" id="ProtNLM"/>
    </source>
</evidence>
<keyword evidence="1" id="KW-0732">Signal</keyword>
<evidence type="ECO:0000313" key="2">
    <source>
        <dbReference type="EMBL" id="MFC0048001.1"/>
    </source>
</evidence>
<reference evidence="2 3" key="1">
    <citation type="submission" date="2024-09" db="EMBL/GenBank/DDBJ databases">
        <authorList>
            <person name="Sun Q."/>
            <person name="Mori K."/>
        </authorList>
    </citation>
    <scope>NUCLEOTIDE SEQUENCE [LARGE SCALE GENOMIC DNA]</scope>
    <source>
        <strain evidence="2 3">KCTC 23315</strain>
    </source>
</reference>
<keyword evidence="3" id="KW-1185">Reference proteome</keyword>
<name>A0ABV6BAV8_9GAMM</name>
<sequence>MNRKTGVTALACGLLLTGFCGAALADGRVVDKVYHPYVQPYEQEFEYRYVYQKQNEHQNDNDMVQKLGYGRAIADRLALELYVMAERRSPEDYHISGYELEMRWMLTEQGQYSADWGMLFELERVNHLGNYEFTTGLLMEKEFGPTSLTLNALAVYEWGNTIENELEGEFRLQYRYRYLPQLQPAFEFYAGENYKGAGPSLMGVQKFEQMKMLKWELAVIFAIDAATVNNTLRFALEYEF</sequence>
<protein>
    <recommendedName>
        <fullName evidence="4">Copper resistance protein B</fullName>
    </recommendedName>
</protein>
<gene>
    <name evidence="2" type="ORF">ACFFJP_06840</name>
</gene>
<organism evidence="2 3">
    <name type="scientific">Rheinheimera tilapiae</name>
    <dbReference type="NCBI Taxonomy" id="875043"/>
    <lineage>
        <taxon>Bacteria</taxon>
        <taxon>Pseudomonadati</taxon>
        <taxon>Pseudomonadota</taxon>
        <taxon>Gammaproteobacteria</taxon>
        <taxon>Chromatiales</taxon>
        <taxon>Chromatiaceae</taxon>
        <taxon>Rheinheimera</taxon>
    </lineage>
</organism>
<comment type="caution">
    <text evidence="2">The sequence shown here is derived from an EMBL/GenBank/DDBJ whole genome shotgun (WGS) entry which is preliminary data.</text>
</comment>
<feature type="signal peptide" evidence="1">
    <location>
        <begin position="1"/>
        <end position="25"/>
    </location>
</feature>
<proteinExistence type="predicted"/>
<dbReference type="Proteomes" id="UP001589813">
    <property type="component" value="Unassembled WGS sequence"/>
</dbReference>
<dbReference type="RefSeq" id="WP_377241774.1">
    <property type="nucleotide sequence ID" value="NZ_JBHLXP010000001.1"/>
</dbReference>
<accession>A0ABV6BAV8</accession>